<dbReference type="Proteomes" id="UP001147733">
    <property type="component" value="Unassembled WGS sequence"/>
</dbReference>
<dbReference type="OrthoDB" id="10447494at2759"/>
<proteinExistence type="predicted"/>
<organism evidence="2 3">
    <name type="scientific">Penicillium citrinum</name>
    <dbReference type="NCBI Taxonomy" id="5077"/>
    <lineage>
        <taxon>Eukaryota</taxon>
        <taxon>Fungi</taxon>
        <taxon>Dikarya</taxon>
        <taxon>Ascomycota</taxon>
        <taxon>Pezizomycotina</taxon>
        <taxon>Eurotiomycetes</taxon>
        <taxon>Eurotiomycetidae</taxon>
        <taxon>Eurotiales</taxon>
        <taxon>Aspergillaceae</taxon>
        <taxon>Penicillium</taxon>
    </lineage>
</organism>
<feature type="signal peptide" evidence="1">
    <location>
        <begin position="1"/>
        <end position="22"/>
    </location>
</feature>
<reference evidence="2" key="1">
    <citation type="submission" date="2022-11" db="EMBL/GenBank/DDBJ databases">
        <authorList>
            <person name="Petersen C."/>
        </authorList>
    </citation>
    <scope>NUCLEOTIDE SEQUENCE</scope>
    <source>
        <strain evidence="2">IBT 23319</strain>
    </source>
</reference>
<keyword evidence="3" id="KW-1185">Reference proteome</keyword>
<evidence type="ECO:0008006" key="4">
    <source>
        <dbReference type="Google" id="ProtNLM"/>
    </source>
</evidence>
<gene>
    <name evidence="2" type="ORF">N7469_002810</name>
</gene>
<protein>
    <recommendedName>
        <fullName evidence="4">Secreted protein</fullName>
    </recommendedName>
</protein>
<dbReference type="GeneID" id="81380897"/>
<keyword evidence="1" id="KW-0732">Signal</keyword>
<dbReference type="EMBL" id="JAPQKT010000002">
    <property type="protein sequence ID" value="KAJ5241219.1"/>
    <property type="molecule type" value="Genomic_DNA"/>
</dbReference>
<reference evidence="2" key="2">
    <citation type="journal article" date="2023" name="IMA Fungus">
        <title>Comparative genomic study of the Penicillium genus elucidates a diverse pangenome and 15 lateral gene transfer events.</title>
        <authorList>
            <person name="Petersen C."/>
            <person name="Sorensen T."/>
            <person name="Nielsen M.R."/>
            <person name="Sondergaard T.E."/>
            <person name="Sorensen J.L."/>
            <person name="Fitzpatrick D.A."/>
            <person name="Frisvad J.C."/>
            <person name="Nielsen K.L."/>
        </authorList>
    </citation>
    <scope>NUCLEOTIDE SEQUENCE</scope>
    <source>
        <strain evidence="2">IBT 23319</strain>
    </source>
</reference>
<name>A0A9W9PB07_PENCI</name>
<accession>A0A9W9PB07</accession>
<feature type="chain" id="PRO_5040910976" description="Secreted protein" evidence="1">
    <location>
        <begin position="23"/>
        <end position="247"/>
    </location>
</feature>
<evidence type="ECO:0000313" key="2">
    <source>
        <dbReference type="EMBL" id="KAJ5241219.1"/>
    </source>
</evidence>
<sequence>MLLVTGTPTQIAILVIVIGTGAEVEDQTKIEAAVDIVTEGVIRVEMTVAMTIPDGRLPRALPALSLIHLTTPAGLPLNALHRVALLALPLDFTFLREIIKDLDEPSHHLDHHQNVKGLAVHHPAVLVHPFPIDALHIASIVIGVTGVPLSEVVAEGVVLLEDDPRVEVGTAEEGTVVVLTSQHTVTQNPQLEKEGHIHRLVDVPHLSVLIIVNETRDIVLDPAPGTLRALQDQGARHLLSIYVLKKR</sequence>
<comment type="caution">
    <text evidence="2">The sequence shown here is derived from an EMBL/GenBank/DDBJ whole genome shotgun (WGS) entry which is preliminary data.</text>
</comment>
<evidence type="ECO:0000313" key="3">
    <source>
        <dbReference type="Proteomes" id="UP001147733"/>
    </source>
</evidence>
<dbReference type="AlphaFoldDB" id="A0A9W9PB07"/>
<evidence type="ECO:0000256" key="1">
    <source>
        <dbReference type="SAM" id="SignalP"/>
    </source>
</evidence>
<dbReference type="RefSeq" id="XP_056504224.1">
    <property type="nucleotide sequence ID" value="XM_056641730.1"/>
</dbReference>